<name>R4V0M6_COPFO</name>
<proteinExistence type="evidence at transcript level"/>
<evidence type="ECO:0000313" key="1">
    <source>
        <dbReference type="EMBL" id="AGM32172.1"/>
    </source>
</evidence>
<organism evidence="1">
    <name type="scientific">Coptotermes formosanus</name>
    <name type="common">Formosan subterranean termite</name>
    <dbReference type="NCBI Taxonomy" id="36987"/>
    <lineage>
        <taxon>Eukaryota</taxon>
        <taxon>Metazoa</taxon>
        <taxon>Ecdysozoa</taxon>
        <taxon>Arthropoda</taxon>
        <taxon>Hexapoda</taxon>
        <taxon>Insecta</taxon>
        <taxon>Pterygota</taxon>
        <taxon>Neoptera</taxon>
        <taxon>Polyneoptera</taxon>
        <taxon>Dictyoptera</taxon>
        <taxon>Blattodea</taxon>
        <taxon>Blattoidea</taxon>
        <taxon>Termitoidae</taxon>
        <taxon>Rhinotermitidae</taxon>
        <taxon>Coptotermes</taxon>
    </lineage>
</organism>
<reference evidence="1" key="1">
    <citation type="submission" date="2013-02" db="EMBL/GenBank/DDBJ databases">
        <title>Immune-Related transcriptome of Coptotermes formosanus Shiraki workers: the defense mechanism.</title>
        <authorList>
            <person name="Hussain A."/>
            <person name="Li Y.F."/>
            <person name="Wen S.Y."/>
        </authorList>
    </citation>
    <scope>NUCLEOTIDE SEQUENCE</scope>
</reference>
<dbReference type="EMBL" id="KC632358">
    <property type="protein sequence ID" value="AGM32172.1"/>
    <property type="molecule type" value="mRNA"/>
</dbReference>
<sequence>MIFFIDEQTDSSDVFDFVFIRTIVNYYLFQSDADPEVKLLAKYAFVHYYFPLNDKPNLVNRLPVESQDRLFGDLAVIFNKDVDSKDYDPLYLFLGMYSVLYLNMTSRYRLNYLRDFFFVHIQSSKQSEQVKGKILNIFALIGESNPKRYGIVVEGETIVQFCQNSLLVSCPWLQGSLINLWIQLVDSFIEKYKTKKLQTIDLETLKK</sequence>
<dbReference type="AlphaFoldDB" id="R4V0M6"/>
<accession>R4V0M6</accession>
<protein>
    <submittedName>
        <fullName evidence="1">Uncharacterized protein</fullName>
    </submittedName>
</protein>